<reference evidence="2" key="1">
    <citation type="journal article" date="2014" name="Int. J. Syst. Evol. Microbiol.">
        <title>Complete genome sequence of Corynebacterium casei LMG S-19264T (=DSM 44701T), isolated from a smear-ripened cheese.</title>
        <authorList>
            <consortium name="US DOE Joint Genome Institute (JGI-PGF)"/>
            <person name="Walter F."/>
            <person name="Albersmeier A."/>
            <person name="Kalinowski J."/>
            <person name="Ruckert C."/>
        </authorList>
    </citation>
    <scope>NUCLEOTIDE SEQUENCE</scope>
    <source>
        <strain evidence="2">JCM 4790</strain>
    </source>
</reference>
<dbReference type="EMBL" id="BMVU01000072">
    <property type="protein sequence ID" value="GGY10125.1"/>
    <property type="molecule type" value="Genomic_DNA"/>
</dbReference>
<name>A0A918P027_9ACTN</name>
<feature type="region of interest" description="Disordered" evidence="1">
    <location>
        <begin position="1"/>
        <end position="23"/>
    </location>
</feature>
<evidence type="ECO:0000313" key="3">
    <source>
        <dbReference type="Proteomes" id="UP000619244"/>
    </source>
</evidence>
<evidence type="ECO:0000256" key="1">
    <source>
        <dbReference type="SAM" id="MobiDB-lite"/>
    </source>
</evidence>
<protein>
    <submittedName>
        <fullName evidence="2">Uncharacterized protein</fullName>
    </submittedName>
</protein>
<dbReference type="Proteomes" id="UP000619244">
    <property type="component" value="Unassembled WGS sequence"/>
</dbReference>
<sequence length="111" mass="11990">MPSPGVRSECRPGRGMVSATKGSPGQLLPWETLQWRIALQVALQLALQRALQLASPARPRPGKPRVTGLVKERRACRLLPWQTPCGLRKAVARADSVFTATGHGYDAPTPA</sequence>
<organism evidence="2 3">
    <name type="scientific">Streptomyces minutiscleroticus</name>
    <dbReference type="NCBI Taxonomy" id="68238"/>
    <lineage>
        <taxon>Bacteria</taxon>
        <taxon>Bacillati</taxon>
        <taxon>Actinomycetota</taxon>
        <taxon>Actinomycetes</taxon>
        <taxon>Kitasatosporales</taxon>
        <taxon>Streptomycetaceae</taxon>
        <taxon>Streptomyces</taxon>
    </lineage>
</organism>
<keyword evidence="3" id="KW-1185">Reference proteome</keyword>
<reference evidence="2" key="2">
    <citation type="submission" date="2020-09" db="EMBL/GenBank/DDBJ databases">
        <authorList>
            <person name="Sun Q."/>
            <person name="Ohkuma M."/>
        </authorList>
    </citation>
    <scope>NUCLEOTIDE SEQUENCE</scope>
    <source>
        <strain evidence="2">JCM 4790</strain>
    </source>
</reference>
<evidence type="ECO:0000313" key="2">
    <source>
        <dbReference type="EMBL" id="GGY10125.1"/>
    </source>
</evidence>
<accession>A0A918P027</accession>
<proteinExistence type="predicted"/>
<dbReference type="AlphaFoldDB" id="A0A918P027"/>
<comment type="caution">
    <text evidence="2">The sequence shown here is derived from an EMBL/GenBank/DDBJ whole genome shotgun (WGS) entry which is preliminary data.</text>
</comment>
<gene>
    <name evidence="2" type="ORF">GCM10010358_73340</name>
</gene>